<feature type="domain" description="Tyrosine-protein phosphatase" evidence="6">
    <location>
        <begin position="61"/>
        <end position="218"/>
    </location>
</feature>
<dbReference type="PROSITE" id="PS50054">
    <property type="entry name" value="TYR_PHOSPHATASE_DUAL"/>
    <property type="match status" value="1"/>
</dbReference>
<dbReference type="Gene3D" id="3.90.190.10">
    <property type="entry name" value="Protein tyrosine phosphatase superfamily"/>
    <property type="match status" value="1"/>
</dbReference>
<dbReference type="InterPro" id="IPR000387">
    <property type="entry name" value="Tyr_Pase_dom"/>
</dbReference>
<evidence type="ECO:0000313" key="8">
    <source>
        <dbReference type="EMBL" id="CAE7230727.1"/>
    </source>
</evidence>
<protein>
    <recommendedName>
        <fullName evidence="2">protein-tyrosine-phosphatase</fullName>
        <ecNumber evidence="2">3.1.3.48</ecNumber>
    </recommendedName>
</protein>
<evidence type="ECO:0000256" key="1">
    <source>
        <dbReference type="ARBA" id="ARBA00008601"/>
    </source>
</evidence>
<proteinExistence type="inferred from homology"/>
<evidence type="ECO:0000256" key="5">
    <source>
        <dbReference type="SAM" id="MobiDB-lite"/>
    </source>
</evidence>
<evidence type="ECO:0000259" key="7">
    <source>
        <dbReference type="PROSITE" id="PS50056"/>
    </source>
</evidence>
<keyword evidence="3" id="KW-0378">Hydrolase</keyword>
<dbReference type="CDD" id="cd14498">
    <property type="entry name" value="DSP"/>
    <property type="match status" value="1"/>
</dbReference>
<dbReference type="PROSITE" id="PS50056">
    <property type="entry name" value="TYR_PHOSPHATASE_2"/>
    <property type="match status" value="1"/>
</dbReference>
<dbReference type="Pfam" id="PF00782">
    <property type="entry name" value="DSPc"/>
    <property type="match status" value="1"/>
</dbReference>
<comment type="caution">
    <text evidence="8">The sequence shown here is derived from an EMBL/GenBank/DDBJ whole genome shotgun (WGS) entry which is preliminary data.</text>
</comment>
<comment type="similarity">
    <text evidence="1">Belongs to the protein-tyrosine phosphatase family. Non-receptor class dual specificity subfamily.</text>
</comment>
<sequence length="341" mass="38368">MSALFNKIEAVGKKKDLEEAKEIEDIDMSQIDPSAAGEKVVCPRCKKDVLKDHFDSHMTAHSSEILPWLFLGGKRNLENDQEITVRTNITHVLNLAQEVNLKADIKEIATEYNRERDLPFVYKKLNFGDTPDQDILSELESAIEFIHEAHSSNERHNVLVNCVQGISRSASVVLAYLMKYERMSLRAAYDHVRERRAVADPRKEFLDQLAVFECKLFDVDKPTLTGAIVFEGRNLLNVDDATPLSQPCREPPSTSAPAKEQIVTADPQAESTFIEDISNKPARAAATSYESVSDWYTDENPADSPTKTTSEWYLDGKPRPSTRTSQTEVHVMDEATVQPQS</sequence>
<dbReference type="GO" id="GO:0005737">
    <property type="term" value="C:cytoplasm"/>
    <property type="evidence" value="ECO:0007669"/>
    <property type="project" value="TreeGrafter"/>
</dbReference>
<dbReference type="InterPro" id="IPR020422">
    <property type="entry name" value="TYR_PHOSPHATASE_DUAL_dom"/>
</dbReference>
<dbReference type="GO" id="GO:0043409">
    <property type="term" value="P:negative regulation of MAPK cascade"/>
    <property type="evidence" value="ECO:0007669"/>
    <property type="project" value="TreeGrafter"/>
</dbReference>
<dbReference type="SUPFAM" id="SSF52799">
    <property type="entry name" value="(Phosphotyrosine protein) phosphatases II"/>
    <property type="match status" value="1"/>
</dbReference>
<evidence type="ECO:0000256" key="2">
    <source>
        <dbReference type="ARBA" id="ARBA00013064"/>
    </source>
</evidence>
<organism evidence="8 9">
    <name type="scientific">Symbiodinium natans</name>
    <dbReference type="NCBI Taxonomy" id="878477"/>
    <lineage>
        <taxon>Eukaryota</taxon>
        <taxon>Sar</taxon>
        <taxon>Alveolata</taxon>
        <taxon>Dinophyceae</taxon>
        <taxon>Suessiales</taxon>
        <taxon>Symbiodiniaceae</taxon>
        <taxon>Symbiodinium</taxon>
    </lineage>
</organism>
<accession>A0A812KHZ5</accession>
<dbReference type="Proteomes" id="UP000604046">
    <property type="component" value="Unassembled WGS sequence"/>
</dbReference>
<evidence type="ECO:0000256" key="4">
    <source>
        <dbReference type="ARBA" id="ARBA00022912"/>
    </source>
</evidence>
<dbReference type="AlphaFoldDB" id="A0A812KHZ5"/>
<feature type="region of interest" description="Disordered" evidence="5">
    <location>
        <begin position="278"/>
        <end position="341"/>
    </location>
</feature>
<keyword evidence="4" id="KW-0904">Protein phosphatase</keyword>
<feature type="domain" description="Tyrosine specific protein phosphatases" evidence="7">
    <location>
        <begin position="133"/>
        <end position="196"/>
    </location>
</feature>
<keyword evidence="9" id="KW-1185">Reference proteome</keyword>
<name>A0A812KHZ5_9DINO</name>
<gene>
    <name evidence="8" type="primary">DUSP16</name>
    <name evidence="8" type="ORF">SNAT2548_LOCUS9402</name>
</gene>
<dbReference type="GO" id="GO:0004725">
    <property type="term" value="F:protein tyrosine phosphatase activity"/>
    <property type="evidence" value="ECO:0007669"/>
    <property type="project" value="UniProtKB-EC"/>
</dbReference>
<dbReference type="EMBL" id="CAJNDS010000730">
    <property type="protein sequence ID" value="CAE7230727.1"/>
    <property type="molecule type" value="Genomic_DNA"/>
</dbReference>
<dbReference type="OrthoDB" id="10252009at2759"/>
<evidence type="ECO:0000256" key="3">
    <source>
        <dbReference type="ARBA" id="ARBA00022801"/>
    </source>
</evidence>
<dbReference type="InterPro" id="IPR029021">
    <property type="entry name" value="Prot-tyrosine_phosphatase-like"/>
</dbReference>
<dbReference type="SMART" id="SM00195">
    <property type="entry name" value="DSPc"/>
    <property type="match status" value="1"/>
</dbReference>
<dbReference type="PANTHER" id="PTHR10159:SF519">
    <property type="entry name" value="DUAL SPECIFICITY PROTEIN PHOSPHATASE MPK3"/>
    <property type="match status" value="1"/>
</dbReference>
<dbReference type="PANTHER" id="PTHR10159">
    <property type="entry name" value="DUAL SPECIFICITY PROTEIN PHOSPHATASE"/>
    <property type="match status" value="1"/>
</dbReference>
<evidence type="ECO:0000313" key="9">
    <source>
        <dbReference type="Proteomes" id="UP000604046"/>
    </source>
</evidence>
<dbReference type="InterPro" id="IPR000340">
    <property type="entry name" value="Dual-sp_phosphatase_cat-dom"/>
</dbReference>
<reference evidence="8" key="1">
    <citation type="submission" date="2021-02" db="EMBL/GenBank/DDBJ databases">
        <authorList>
            <person name="Dougan E. K."/>
            <person name="Rhodes N."/>
            <person name="Thang M."/>
            <person name="Chan C."/>
        </authorList>
    </citation>
    <scope>NUCLEOTIDE SEQUENCE</scope>
</reference>
<evidence type="ECO:0000259" key="6">
    <source>
        <dbReference type="PROSITE" id="PS50054"/>
    </source>
</evidence>
<dbReference type="EC" id="3.1.3.48" evidence="2"/>